<comment type="similarity">
    <text evidence="1 6">Belongs to the universal ribosomal protein uS8 family.</text>
</comment>
<keyword evidence="3 6" id="KW-0694">RNA-binding</keyword>
<comment type="function">
    <text evidence="6">One of the primary rRNA binding proteins, it binds directly to 16S rRNA central domain where it helps coordinate assembly of the platform of the 30S subunit.</text>
</comment>
<comment type="caution">
    <text evidence="7">The sequence shown here is derived from an EMBL/GenBank/DDBJ whole genome shotgun (WGS) entry which is preliminary data.</text>
</comment>
<dbReference type="RefSeq" id="WP_188595594.1">
    <property type="nucleotide sequence ID" value="NZ_BMNL01000001.1"/>
</dbReference>
<dbReference type="OrthoDB" id="5670at2157"/>
<evidence type="ECO:0000256" key="6">
    <source>
        <dbReference type="HAMAP-Rule" id="MF_01302"/>
    </source>
</evidence>
<evidence type="ECO:0000313" key="7">
    <source>
        <dbReference type="EMBL" id="GGP19178.1"/>
    </source>
</evidence>
<dbReference type="InterPro" id="IPR035987">
    <property type="entry name" value="Ribosomal_uS8_sf"/>
</dbReference>
<keyword evidence="5 6" id="KW-0687">Ribonucleoprotein</keyword>
<dbReference type="GO" id="GO:0019843">
    <property type="term" value="F:rRNA binding"/>
    <property type="evidence" value="ECO:0007669"/>
    <property type="project" value="UniProtKB-UniRule"/>
</dbReference>
<dbReference type="AlphaFoldDB" id="A0A830GRQ8"/>
<dbReference type="FunFam" id="3.30.1370.30:FF:000001">
    <property type="entry name" value="40S ribosomal protein S15a"/>
    <property type="match status" value="1"/>
</dbReference>
<dbReference type="Gene3D" id="3.30.1490.10">
    <property type="match status" value="1"/>
</dbReference>
<organism evidence="7 8">
    <name type="scientific">Thermocladium modestius</name>
    <dbReference type="NCBI Taxonomy" id="62609"/>
    <lineage>
        <taxon>Archaea</taxon>
        <taxon>Thermoproteota</taxon>
        <taxon>Thermoprotei</taxon>
        <taxon>Thermoproteales</taxon>
        <taxon>Thermoproteaceae</taxon>
        <taxon>Thermocladium</taxon>
    </lineage>
</organism>
<evidence type="ECO:0000256" key="4">
    <source>
        <dbReference type="ARBA" id="ARBA00022980"/>
    </source>
</evidence>
<name>A0A830GRQ8_9CREN</name>
<dbReference type="GO" id="GO:1990904">
    <property type="term" value="C:ribonucleoprotein complex"/>
    <property type="evidence" value="ECO:0007669"/>
    <property type="project" value="UniProtKB-KW"/>
</dbReference>
<dbReference type="GO" id="GO:0006412">
    <property type="term" value="P:translation"/>
    <property type="evidence" value="ECO:0007669"/>
    <property type="project" value="UniProtKB-UniRule"/>
</dbReference>
<dbReference type="Gene3D" id="3.30.1370.30">
    <property type="match status" value="1"/>
</dbReference>
<proteinExistence type="inferred from homology"/>
<dbReference type="EMBL" id="BMNL01000001">
    <property type="protein sequence ID" value="GGP19178.1"/>
    <property type="molecule type" value="Genomic_DNA"/>
</dbReference>
<dbReference type="InterPro" id="IPR000630">
    <property type="entry name" value="Ribosomal_uS8"/>
</dbReference>
<reference evidence="7" key="2">
    <citation type="submission" date="2020-09" db="EMBL/GenBank/DDBJ databases">
        <authorList>
            <person name="Sun Q."/>
            <person name="Ohkuma M."/>
        </authorList>
    </citation>
    <scope>NUCLEOTIDE SEQUENCE</scope>
    <source>
        <strain evidence="7">JCM 10088</strain>
    </source>
</reference>
<dbReference type="Proteomes" id="UP000610960">
    <property type="component" value="Unassembled WGS sequence"/>
</dbReference>
<evidence type="ECO:0000313" key="8">
    <source>
        <dbReference type="Proteomes" id="UP000610960"/>
    </source>
</evidence>
<dbReference type="GO" id="GO:0005840">
    <property type="term" value="C:ribosome"/>
    <property type="evidence" value="ECO:0007669"/>
    <property type="project" value="UniProtKB-KW"/>
</dbReference>
<dbReference type="PANTHER" id="PTHR11758">
    <property type="entry name" value="40S RIBOSOMAL PROTEIN S15A"/>
    <property type="match status" value="1"/>
</dbReference>
<keyword evidence="4 6" id="KW-0689">Ribosomal protein</keyword>
<evidence type="ECO:0000256" key="2">
    <source>
        <dbReference type="ARBA" id="ARBA00022730"/>
    </source>
</evidence>
<keyword evidence="2 6" id="KW-0699">rRNA-binding</keyword>
<accession>A0A830GRQ8</accession>
<reference evidence="7" key="1">
    <citation type="journal article" date="2014" name="Int. J. Syst. Evol. Microbiol.">
        <title>Complete genome sequence of Corynebacterium casei LMG S-19264T (=DSM 44701T), isolated from a smear-ripened cheese.</title>
        <authorList>
            <consortium name="US DOE Joint Genome Institute (JGI-PGF)"/>
            <person name="Walter F."/>
            <person name="Albersmeier A."/>
            <person name="Kalinowski J."/>
            <person name="Ruckert C."/>
        </authorList>
    </citation>
    <scope>NUCLEOTIDE SEQUENCE</scope>
    <source>
        <strain evidence="7">JCM 10088</strain>
    </source>
</reference>
<evidence type="ECO:0000256" key="1">
    <source>
        <dbReference type="ARBA" id="ARBA00006471"/>
    </source>
</evidence>
<sequence>MVMLDVLSNALITIRNAEFRGYSKVVVWPSSKLVGNVLRIMQKYGYVGEVEFIDDGRGGKYVVNLLGRINSIGPVKPRFFIDSRDIPAWEEKYLPARQIGLLFLSTSHGVLSHVDAKEQGLGGVLLAYVY</sequence>
<dbReference type="NCBIfam" id="NF003115">
    <property type="entry name" value="PRK04034.1"/>
    <property type="match status" value="1"/>
</dbReference>
<gene>
    <name evidence="6" type="primary">rps8</name>
    <name evidence="7" type="ORF">GCM10007981_01810</name>
</gene>
<dbReference type="HAMAP" id="MF_01302_A">
    <property type="entry name" value="Ribosomal_uS8_A"/>
    <property type="match status" value="1"/>
</dbReference>
<keyword evidence="8" id="KW-1185">Reference proteome</keyword>
<dbReference type="SUPFAM" id="SSF56047">
    <property type="entry name" value="Ribosomal protein S8"/>
    <property type="match status" value="1"/>
</dbReference>
<comment type="subunit">
    <text evidence="6">Part of the 30S ribosomal subunit.</text>
</comment>
<protein>
    <recommendedName>
        <fullName evidence="6">Small ribosomal subunit protein uS8</fullName>
    </recommendedName>
</protein>
<dbReference type="Pfam" id="PF00410">
    <property type="entry name" value="Ribosomal_S8"/>
    <property type="match status" value="1"/>
</dbReference>
<dbReference type="GO" id="GO:0003735">
    <property type="term" value="F:structural constituent of ribosome"/>
    <property type="evidence" value="ECO:0007669"/>
    <property type="project" value="InterPro"/>
</dbReference>
<evidence type="ECO:0000256" key="5">
    <source>
        <dbReference type="ARBA" id="ARBA00023274"/>
    </source>
</evidence>
<evidence type="ECO:0000256" key="3">
    <source>
        <dbReference type="ARBA" id="ARBA00022884"/>
    </source>
</evidence>